<accession>A0ABT0QGL6</accession>
<dbReference type="GO" id="GO:0016787">
    <property type="term" value="F:hydrolase activity"/>
    <property type="evidence" value="ECO:0007669"/>
    <property type="project" value="UniProtKB-KW"/>
</dbReference>
<protein>
    <submittedName>
        <fullName evidence="1">Glycoside hydrolase family protein</fullName>
    </submittedName>
</protein>
<proteinExistence type="predicted"/>
<dbReference type="Gene3D" id="2.115.10.20">
    <property type="entry name" value="Glycosyl hydrolase domain, family 43"/>
    <property type="match status" value="1"/>
</dbReference>
<keyword evidence="2" id="KW-1185">Reference proteome</keyword>
<name>A0ABT0QGL6_9FLAO</name>
<dbReference type="InterPro" id="IPR023296">
    <property type="entry name" value="Glyco_hydro_beta-prop_sf"/>
</dbReference>
<evidence type="ECO:0000313" key="2">
    <source>
        <dbReference type="Proteomes" id="UP001165381"/>
    </source>
</evidence>
<evidence type="ECO:0000313" key="1">
    <source>
        <dbReference type="EMBL" id="MCL6296145.1"/>
    </source>
</evidence>
<dbReference type="EMBL" id="JAMFLZ010000006">
    <property type="protein sequence ID" value="MCL6296145.1"/>
    <property type="molecule type" value="Genomic_DNA"/>
</dbReference>
<reference evidence="1" key="1">
    <citation type="submission" date="2022-05" db="EMBL/GenBank/DDBJ databases">
        <authorList>
            <person name="Park J.-S."/>
        </authorList>
    </citation>
    <scope>NUCLEOTIDE SEQUENCE</scope>
    <source>
        <strain evidence="1">2012CJ34-3</strain>
    </source>
</reference>
<comment type="caution">
    <text evidence="1">The sequence shown here is derived from an EMBL/GenBank/DDBJ whole genome shotgun (WGS) entry which is preliminary data.</text>
</comment>
<sequence length="364" mass="41584">MKQYILKIFVIAFIVLVSCKDNKQADKKEEVTENHEELDLGKLIQPVPFHSVLKDPNYYIWGASMVQGDDKQYHLYYSRWPKSKGFGGWLDYSAIAHATSDNIGGPYVHEKVILDGFGKGNWNEQSAHNPHIKKFGNKYYLYFISHVNKDFGKKNDTENHRWGQRIGVAIANNPRGPWEVSKEPLIDYQEGKGAEGYMVNPSVCKTPDGLYLMIFKTRSNKPDLKNRMIQCIATSKSPEGPFVIAENPILTDKEAEDPFLWYQEGKYYAVLDDQRGLYTGTHGLALFTSTNGEKWEVSKNPNVMKPEIVWEDGTVSELQYLERPQIWLNEKGQPAMLFCAAQLKKGKDSLSLPFNVHIPIKTNN</sequence>
<dbReference type="SUPFAM" id="SSF75005">
    <property type="entry name" value="Arabinanase/levansucrase/invertase"/>
    <property type="match status" value="1"/>
</dbReference>
<keyword evidence="1" id="KW-0378">Hydrolase</keyword>
<dbReference type="CDD" id="cd08994">
    <property type="entry name" value="GH43_62_32_68_117_130-like"/>
    <property type="match status" value="1"/>
</dbReference>
<dbReference type="Proteomes" id="UP001165381">
    <property type="component" value="Unassembled WGS sequence"/>
</dbReference>
<gene>
    <name evidence="1" type="ORF">M3P09_14130</name>
</gene>
<organism evidence="1 2">
    <name type="scientific">Jejuia spongiicola</name>
    <dbReference type="NCBI Taxonomy" id="2942207"/>
    <lineage>
        <taxon>Bacteria</taxon>
        <taxon>Pseudomonadati</taxon>
        <taxon>Bacteroidota</taxon>
        <taxon>Flavobacteriia</taxon>
        <taxon>Flavobacteriales</taxon>
        <taxon>Flavobacteriaceae</taxon>
        <taxon>Jejuia</taxon>
    </lineage>
</organism>
<dbReference type="RefSeq" id="WP_249973632.1">
    <property type="nucleotide sequence ID" value="NZ_JAMFLZ010000006.1"/>
</dbReference>
<dbReference type="PROSITE" id="PS51257">
    <property type="entry name" value="PROKAR_LIPOPROTEIN"/>
    <property type="match status" value="1"/>
</dbReference>